<organism evidence="1 2">
    <name type="scientific">Anisodus tanguticus</name>
    <dbReference type="NCBI Taxonomy" id="243964"/>
    <lineage>
        <taxon>Eukaryota</taxon>
        <taxon>Viridiplantae</taxon>
        <taxon>Streptophyta</taxon>
        <taxon>Embryophyta</taxon>
        <taxon>Tracheophyta</taxon>
        <taxon>Spermatophyta</taxon>
        <taxon>Magnoliopsida</taxon>
        <taxon>eudicotyledons</taxon>
        <taxon>Gunneridae</taxon>
        <taxon>Pentapetalae</taxon>
        <taxon>asterids</taxon>
        <taxon>lamiids</taxon>
        <taxon>Solanales</taxon>
        <taxon>Solanaceae</taxon>
        <taxon>Solanoideae</taxon>
        <taxon>Hyoscyameae</taxon>
        <taxon>Anisodus</taxon>
    </lineage>
</organism>
<sequence>MSIDQYLRDAKQIADSLAVINCPVTNQDFIDHVLLGLSKEYDTLVGIITHFSGQLTIEELRTKLLLHEQRLQRFKELDSPVLPQAFSTHTVPHNMSGSLVLNLFPKVVVVMVVVVVDNDFPHLKVEDKAEKDVVLMVGVAKCSNYLRTTIQCVLAMDSLYQDKASGQTLLQAFSKGDVYPFSPWSKSSYSQASVAVRQPGDIWHPRLGHSVAQVLSSRRSKNVISLLNSFSNNCVSCRLGKSQHLPFNLVEHGNTSPLEIIHSDVWHSPVSSKLGFLYYVIFADDFSRFA</sequence>
<evidence type="ECO:0000313" key="1">
    <source>
        <dbReference type="EMBL" id="KAK4377973.1"/>
    </source>
</evidence>
<dbReference type="AlphaFoldDB" id="A0AAE1SYD0"/>
<accession>A0AAE1SYD0</accession>
<proteinExistence type="predicted"/>
<gene>
    <name evidence="1" type="ORF">RND71_004269</name>
</gene>
<reference evidence="1" key="1">
    <citation type="submission" date="2023-12" db="EMBL/GenBank/DDBJ databases">
        <title>Genome assembly of Anisodus tanguticus.</title>
        <authorList>
            <person name="Wang Y.-J."/>
        </authorList>
    </citation>
    <scope>NUCLEOTIDE SEQUENCE</scope>
    <source>
        <strain evidence="1">KB-2021</strain>
        <tissue evidence="1">Leaf</tissue>
    </source>
</reference>
<evidence type="ECO:0008006" key="3">
    <source>
        <dbReference type="Google" id="ProtNLM"/>
    </source>
</evidence>
<dbReference type="Pfam" id="PF14223">
    <property type="entry name" value="Retrotran_gag_2"/>
    <property type="match status" value="1"/>
</dbReference>
<evidence type="ECO:0000313" key="2">
    <source>
        <dbReference type="Proteomes" id="UP001291623"/>
    </source>
</evidence>
<comment type="caution">
    <text evidence="1">The sequence shown here is derived from an EMBL/GenBank/DDBJ whole genome shotgun (WGS) entry which is preliminary data.</text>
</comment>
<dbReference type="PANTHER" id="PTHR47481:SF37">
    <property type="entry name" value="RETROTRANSPOSON GAG DOMAIN-CONTAINING PROTEIN"/>
    <property type="match status" value="1"/>
</dbReference>
<dbReference type="Proteomes" id="UP001291623">
    <property type="component" value="Unassembled WGS sequence"/>
</dbReference>
<dbReference type="EMBL" id="JAVYJV010000002">
    <property type="protein sequence ID" value="KAK4377973.1"/>
    <property type="molecule type" value="Genomic_DNA"/>
</dbReference>
<protein>
    <recommendedName>
        <fullName evidence="3">GAG-pre-integrase domain-containing protein</fullName>
    </recommendedName>
</protein>
<dbReference type="PANTHER" id="PTHR47481">
    <property type="match status" value="1"/>
</dbReference>
<keyword evidence="2" id="KW-1185">Reference proteome</keyword>
<name>A0AAE1SYD0_9SOLA</name>